<organism evidence="2 3">
    <name type="scientific">Apiospora arundinis</name>
    <dbReference type="NCBI Taxonomy" id="335852"/>
    <lineage>
        <taxon>Eukaryota</taxon>
        <taxon>Fungi</taxon>
        <taxon>Dikarya</taxon>
        <taxon>Ascomycota</taxon>
        <taxon>Pezizomycotina</taxon>
        <taxon>Sordariomycetes</taxon>
        <taxon>Xylariomycetidae</taxon>
        <taxon>Amphisphaeriales</taxon>
        <taxon>Apiosporaceae</taxon>
        <taxon>Apiospora</taxon>
    </lineage>
</organism>
<keyword evidence="1" id="KW-0732">Signal</keyword>
<evidence type="ECO:0000313" key="2">
    <source>
        <dbReference type="EMBL" id="KAK8875144.1"/>
    </source>
</evidence>
<accession>A0ABR2JBR3</accession>
<evidence type="ECO:0000256" key="1">
    <source>
        <dbReference type="SAM" id="SignalP"/>
    </source>
</evidence>
<protein>
    <submittedName>
        <fullName evidence="2">Uncharacterized protein</fullName>
    </submittedName>
</protein>
<comment type="caution">
    <text evidence="2">The sequence shown here is derived from an EMBL/GenBank/DDBJ whole genome shotgun (WGS) entry which is preliminary data.</text>
</comment>
<keyword evidence="3" id="KW-1185">Reference proteome</keyword>
<evidence type="ECO:0000313" key="3">
    <source>
        <dbReference type="Proteomes" id="UP001390339"/>
    </source>
</evidence>
<sequence>MAPKTSVILLLHGHAVSLTFTLRWKGLSLSIGKCNGDVRQGNSVSDLATCDWAIVMATHAVT</sequence>
<proteinExistence type="predicted"/>
<reference evidence="2 3" key="1">
    <citation type="journal article" date="2024" name="IMA Fungus">
        <title>Apiospora arundinis, a panoply of carbohydrate-active enzymes and secondary metabolites.</title>
        <authorList>
            <person name="Sorensen T."/>
            <person name="Petersen C."/>
            <person name="Muurmann A.T."/>
            <person name="Christiansen J.V."/>
            <person name="Brundto M.L."/>
            <person name="Overgaard C.K."/>
            <person name="Boysen A.T."/>
            <person name="Wollenberg R.D."/>
            <person name="Larsen T.O."/>
            <person name="Sorensen J.L."/>
            <person name="Nielsen K.L."/>
            <person name="Sondergaard T.E."/>
        </authorList>
    </citation>
    <scope>NUCLEOTIDE SEQUENCE [LARGE SCALE GENOMIC DNA]</scope>
    <source>
        <strain evidence="2 3">AAU 773</strain>
    </source>
</reference>
<feature type="signal peptide" evidence="1">
    <location>
        <begin position="1"/>
        <end position="21"/>
    </location>
</feature>
<dbReference type="EMBL" id="JAPCWZ010000003">
    <property type="protein sequence ID" value="KAK8875144.1"/>
    <property type="molecule type" value="Genomic_DNA"/>
</dbReference>
<feature type="chain" id="PRO_5047246982" evidence="1">
    <location>
        <begin position="22"/>
        <end position="62"/>
    </location>
</feature>
<name>A0ABR2JBR3_9PEZI</name>
<dbReference type="Proteomes" id="UP001390339">
    <property type="component" value="Unassembled WGS sequence"/>
</dbReference>
<gene>
    <name evidence="2" type="ORF">PGQ11_005658</name>
</gene>